<comment type="caution">
    <text evidence="2">The sequence shown here is derived from an EMBL/GenBank/DDBJ whole genome shotgun (WGS) entry which is preliminary data.</text>
</comment>
<proteinExistence type="predicted"/>
<dbReference type="InterPro" id="IPR005572">
    <property type="entry name" value="Anti-sigma_E_RseA_N"/>
</dbReference>
<evidence type="ECO:0000313" key="2">
    <source>
        <dbReference type="EMBL" id="PJE79390.1"/>
    </source>
</evidence>
<reference evidence="2" key="1">
    <citation type="journal article" date="2017" name="Appl. Environ. Microbiol.">
        <title>Molecular characterization of an Endozoicomonas-like organism causing infection in king scallop Pecten maximus L.</title>
        <authorList>
            <person name="Cano I."/>
            <person name="van Aerle R."/>
            <person name="Ross S."/>
            <person name="Verner-Jeffreys D.W."/>
            <person name="Paley R.K."/>
            <person name="Rimmer G."/>
            <person name="Ryder D."/>
            <person name="Hooper P."/>
            <person name="Stone D."/>
            <person name="Feist S.W."/>
        </authorList>
    </citation>
    <scope>NUCLEOTIDE SEQUENCE</scope>
</reference>
<dbReference type="Gene3D" id="1.10.10.880">
    <property type="entry name" value="Anti sigma-E protein RseA, N-terminal domain"/>
    <property type="match status" value="1"/>
</dbReference>
<evidence type="ECO:0000259" key="1">
    <source>
        <dbReference type="Pfam" id="PF03872"/>
    </source>
</evidence>
<feature type="domain" description="Anti sigma-E protein RseA N-terminal" evidence="1">
    <location>
        <begin position="19"/>
        <end position="88"/>
    </location>
</feature>
<protein>
    <recommendedName>
        <fullName evidence="1">Anti sigma-E protein RseA N-terminal domain-containing protein</fullName>
    </recommendedName>
</protein>
<dbReference type="CDD" id="cd16328">
    <property type="entry name" value="RseA_N"/>
    <property type="match status" value="1"/>
</dbReference>
<dbReference type="Pfam" id="PF03872">
    <property type="entry name" value="RseA_N"/>
    <property type="match status" value="1"/>
</dbReference>
<name>A0A2H9T827_9ZZZZ</name>
<gene>
    <name evidence="2" type="ORF">CI610_01637</name>
</gene>
<sequence length="253" mass="27580">MKKNLEDHNHDVSDHLLMESLSAVIDNQSAEPELCQVLSEFDSSKENDIREKAQRYLMIGDVIRHHQDKFSCVDISSGVRRTLLKEMALGKSASPLTRRKKKNGLSVFLKSLADKWAEHWAIVTGQAVIAVSVAVIVVFSGNYYHGISEDSDVLASVSSGLENVRSMPDQTATLSQPIQMQSSGYAASGIRAGYGSSPDNSISPEQAAYVRAVADETTRERFKAYAFQHAGFSAMNGGQALLPFARLTSAGLQ</sequence>
<dbReference type="InterPro" id="IPR036147">
    <property type="entry name" value="Anti-sigma_E_RseA_N_sf"/>
</dbReference>
<dbReference type="AlphaFoldDB" id="A0A2H9T827"/>
<dbReference type="EMBL" id="NSIT01000072">
    <property type="protein sequence ID" value="PJE79390.1"/>
    <property type="molecule type" value="Genomic_DNA"/>
</dbReference>
<accession>A0A2H9T827</accession>
<dbReference type="SUPFAM" id="SSF89069">
    <property type="entry name" value="N-terminal, cytoplasmic domain of anti-sigmaE factor RseA"/>
    <property type="match status" value="1"/>
</dbReference>
<dbReference type="GO" id="GO:0016989">
    <property type="term" value="F:sigma factor antagonist activity"/>
    <property type="evidence" value="ECO:0007669"/>
    <property type="project" value="InterPro"/>
</dbReference>
<organism evidence="2">
    <name type="scientific">invertebrate metagenome</name>
    <dbReference type="NCBI Taxonomy" id="1711999"/>
    <lineage>
        <taxon>unclassified sequences</taxon>
        <taxon>metagenomes</taxon>
        <taxon>organismal metagenomes</taxon>
    </lineage>
</organism>